<keyword evidence="1" id="KW-1133">Transmembrane helix</keyword>
<reference evidence="2" key="1">
    <citation type="submission" date="2020-05" db="EMBL/GenBank/DDBJ databases">
        <authorList>
            <person name="Chiriac C."/>
            <person name="Salcher M."/>
            <person name="Ghai R."/>
            <person name="Kavagutti S V."/>
        </authorList>
    </citation>
    <scope>NUCLEOTIDE SEQUENCE</scope>
</reference>
<feature type="transmembrane region" description="Helical" evidence="1">
    <location>
        <begin position="133"/>
        <end position="152"/>
    </location>
</feature>
<sequence>MKPSASESLHDDDIVEATVTDRRSVQRRLLAPISVAIAGLAGCAVVFAVDPNEPGHYPLCPTRALLGIDCPGCGLMRGTYDLLHGDLAGAVDHNLLIPFLVPIVLVLWLGWLRRAGTGIRPAVTRGQFRRRNRLLLTGLALLLAFGVVRNFVPYLDSGSSAAPRSMTISGSTFG</sequence>
<protein>
    <submittedName>
        <fullName evidence="2">Unannotated protein</fullName>
    </submittedName>
</protein>
<dbReference type="AlphaFoldDB" id="A0A6J7HPJ8"/>
<name>A0A6J7HPJ8_9ZZZZ</name>
<evidence type="ECO:0000313" key="2">
    <source>
        <dbReference type="EMBL" id="CAB4922941.1"/>
    </source>
</evidence>
<evidence type="ECO:0000256" key="1">
    <source>
        <dbReference type="SAM" id="Phobius"/>
    </source>
</evidence>
<keyword evidence="1" id="KW-0472">Membrane</keyword>
<keyword evidence="1" id="KW-0812">Transmembrane</keyword>
<feature type="transmembrane region" description="Helical" evidence="1">
    <location>
        <begin position="95"/>
        <end position="112"/>
    </location>
</feature>
<feature type="transmembrane region" description="Helical" evidence="1">
    <location>
        <begin position="29"/>
        <end position="49"/>
    </location>
</feature>
<gene>
    <name evidence="2" type="ORF">UFOPK3720_00322</name>
</gene>
<organism evidence="2">
    <name type="scientific">freshwater metagenome</name>
    <dbReference type="NCBI Taxonomy" id="449393"/>
    <lineage>
        <taxon>unclassified sequences</taxon>
        <taxon>metagenomes</taxon>
        <taxon>ecological metagenomes</taxon>
    </lineage>
</organism>
<dbReference type="Pfam" id="PF10825">
    <property type="entry name" value="DUF2752"/>
    <property type="match status" value="1"/>
</dbReference>
<accession>A0A6J7HPJ8</accession>
<dbReference type="InterPro" id="IPR021215">
    <property type="entry name" value="DUF2752"/>
</dbReference>
<proteinExistence type="predicted"/>
<dbReference type="EMBL" id="CAFBNB010000038">
    <property type="protein sequence ID" value="CAB4922941.1"/>
    <property type="molecule type" value="Genomic_DNA"/>
</dbReference>